<gene>
    <name evidence="1" type="primary">ORF76897</name>
</gene>
<name>A0A0B6ZR29_9EUPU</name>
<dbReference type="AlphaFoldDB" id="A0A0B6ZR29"/>
<dbReference type="EMBL" id="HACG01024229">
    <property type="protein sequence ID" value="CEK71094.1"/>
    <property type="molecule type" value="Transcribed_RNA"/>
</dbReference>
<proteinExistence type="predicted"/>
<accession>A0A0B6ZR29</accession>
<sequence>MYHFVTTRQFEVFHCIYPSRKQKYWEHVNPKCKNKTFHPALCKSSPPANMFCSGSTEFTAVFFYEILHRQIAHWYDFRNQFLGHSHNFCASYPCLDINQETRVDTSTLRFFLSVVLTKLIPMEPPCGGEVGLWLVPVTEPDAATSLYFIAPVAPYHKVRK</sequence>
<evidence type="ECO:0000313" key="1">
    <source>
        <dbReference type="EMBL" id="CEK71094.1"/>
    </source>
</evidence>
<protein>
    <submittedName>
        <fullName evidence="1">Uncharacterized protein</fullName>
    </submittedName>
</protein>
<organism evidence="1">
    <name type="scientific">Arion vulgaris</name>
    <dbReference type="NCBI Taxonomy" id="1028688"/>
    <lineage>
        <taxon>Eukaryota</taxon>
        <taxon>Metazoa</taxon>
        <taxon>Spiralia</taxon>
        <taxon>Lophotrochozoa</taxon>
        <taxon>Mollusca</taxon>
        <taxon>Gastropoda</taxon>
        <taxon>Heterobranchia</taxon>
        <taxon>Euthyneura</taxon>
        <taxon>Panpulmonata</taxon>
        <taxon>Eupulmonata</taxon>
        <taxon>Stylommatophora</taxon>
        <taxon>Helicina</taxon>
        <taxon>Arionoidea</taxon>
        <taxon>Arionidae</taxon>
        <taxon>Arion</taxon>
    </lineage>
</organism>
<reference evidence="1" key="1">
    <citation type="submission" date="2014-12" db="EMBL/GenBank/DDBJ databases">
        <title>Insight into the proteome of Arion vulgaris.</title>
        <authorList>
            <person name="Aradska J."/>
            <person name="Bulat T."/>
            <person name="Smidak R."/>
            <person name="Sarate P."/>
            <person name="Gangsoo J."/>
            <person name="Sialana F."/>
            <person name="Bilban M."/>
            <person name="Lubec G."/>
        </authorList>
    </citation>
    <scope>NUCLEOTIDE SEQUENCE</scope>
    <source>
        <tissue evidence="1">Skin</tissue>
    </source>
</reference>